<dbReference type="Pfam" id="PF03781">
    <property type="entry name" value="FGE-sulfatase"/>
    <property type="match status" value="1"/>
</dbReference>
<proteinExistence type="predicted"/>
<dbReference type="SUPFAM" id="SSF56436">
    <property type="entry name" value="C-type lectin-like"/>
    <property type="match status" value="1"/>
</dbReference>
<dbReference type="InterPro" id="IPR016187">
    <property type="entry name" value="CTDL_fold"/>
</dbReference>
<reference evidence="2 3" key="1">
    <citation type="submission" date="2019-02" db="EMBL/GenBank/DDBJ databases">
        <title>Deep-cultivation of Planctomycetes and their phenomic and genomic characterization uncovers novel biology.</title>
        <authorList>
            <person name="Wiegand S."/>
            <person name="Jogler M."/>
            <person name="Boedeker C."/>
            <person name="Pinto D."/>
            <person name="Vollmers J."/>
            <person name="Rivas-Marin E."/>
            <person name="Kohn T."/>
            <person name="Peeters S.H."/>
            <person name="Heuer A."/>
            <person name="Rast P."/>
            <person name="Oberbeckmann S."/>
            <person name="Bunk B."/>
            <person name="Jeske O."/>
            <person name="Meyerdierks A."/>
            <person name="Storesund J.E."/>
            <person name="Kallscheuer N."/>
            <person name="Luecker S."/>
            <person name="Lage O.M."/>
            <person name="Pohl T."/>
            <person name="Merkel B.J."/>
            <person name="Hornburger P."/>
            <person name="Mueller R.-W."/>
            <person name="Bruemmer F."/>
            <person name="Labrenz M."/>
            <person name="Spormann A.M."/>
            <person name="Op den Camp H."/>
            <person name="Overmann J."/>
            <person name="Amann R."/>
            <person name="Jetten M.S.M."/>
            <person name="Mascher T."/>
            <person name="Medema M.H."/>
            <person name="Devos D.P."/>
            <person name="Kaster A.-K."/>
            <person name="Ovreas L."/>
            <person name="Rohde M."/>
            <person name="Galperin M.Y."/>
            <person name="Jogler C."/>
        </authorList>
    </citation>
    <scope>NUCLEOTIDE SEQUENCE [LARGE SCALE GENOMIC DNA]</scope>
    <source>
        <strain evidence="2 3">Pan44</strain>
    </source>
</reference>
<dbReference type="InterPro" id="IPR002110">
    <property type="entry name" value="Ankyrin_rpt"/>
</dbReference>
<dbReference type="InterPro" id="IPR036770">
    <property type="entry name" value="Ankyrin_rpt-contain_sf"/>
</dbReference>
<dbReference type="EC" id="2.7.11.1" evidence="2"/>
<evidence type="ECO:0000313" key="2">
    <source>
        <dbReference type="EMBL" id="QDT54040.1"/>
    </source>
</evidence>
<keyword evidence="2" id="KW-0808">Transferase</keyword>
<dbReference type="SUPFAM" id="SSF48403">
    <property type="entry name" value="Ankyrin repeat"/>
    <property type="match status" value="1"/>
</dbReference>
<keyword evidence="3" id="KW-1185">Reference proteome</keyword>
<organism evidence="2 3">
    <name type="scientific">Caulifigura coniformis</name>
    <dbReference type="NCBI Taxonomy" id="2527983"/>
    <lineage>
        <taxon>Bacteria</taxon>
        <taxon>Pseudomonadati</taxon>
        <taxon>Planctomycetota</taxon>
        <taxon>Planctomycetia</taxon>
        <taxon>Planctomycetales</taxon>
        <taxon>Planctomycetaceae</taxon>
        <taxon>Caulifigura</taxon>
    </lineage>
</organism>
<dbReference type="SMART" id="SM00248">
    <property type="entry name" value="ANK"/>
    <property type="match status" value="2"/>
</dbReference>
<dbReference type="InParanoid" id="A0A517SD37"/>
<name>A0A517SD37_9PLAN</name>
<dbReference type="GO" id="GO:0120147">
    <property type="term" value="F:formylglycine-generating oxidase activity"/>
    <property type="evidence" value="ECO:0007669"/>
    <property type="project" value="TreeGrafter"/>
</dbReference>
<dbReference type="PANTHER" id="PTHR23150">
    <property type="entry name" value="SULFATASE MODIFYING FACTOR 1, 2"/>
    <property type="match status" value="1"/>
</dbReference>
<dbReference type="InterPro" id="IPR051043">
    <property type="entry name" value="Sulfatase_Mod_Factor_Kinase"/>
</dbReference>
<dbReference type="AlphaFoldDB" id="A0A517SD37"/>
<accession>A0A517SD37</accession>
<dbReference type="Gene3D" id="3.90.1580.10">
    <property type="entry name" value="paralog of FGE (formylglycine-generating enzyme)"/>
    <property type="match status" value="1"/>
</dbReference>
<dbReference type="Proteomes" id="UP000315700">
    <property type="component" value="Chromosome"/>
</dbReference>
<keyword evidence="2" id="KW-0418">Kinase</keyword>
<sequence length="382" mass="42836">MASSPATNFRSTVGIEMIRVPAGSFTMGSPESEDGHWAWEQERVVEFASDFCLGKFPVTQAQYQAVTGVNPTEHEHAPNAPVTTLKWESAADYCRALTDLDREAGVLPEDWAYRLPTEAEWEYACRAGTSGPHHGPPLDVAWYHENANESPHPVGQKLPNAWGFHDMLGNVWEWCQDWFCLRNSTRSVRGGSYYNSERFCRAAQRFGFVSFPGRYLGFRVLAAKQGPFDLSPPIDGYPPQHFPWPIFDAIDANDFNLASRIVAADPTAVESPDVIPPPLHNCIYDDRPEMLVWLLDHGANIERRDQDYGATPLSTAIVMRKKRMISLLVARGANTEGQWERALDGLAGAYEEADARLDREGYRDIVTLLQELGLQRSPAERP</sequence>
<dbReference type="InterPro" id="IPR005532">
    <property type="entry name" value="SUMF_dom"/>
</dbReference>
<dbReference type="EMBL" id="CP036271">
    <property type="protein sequence ID" value="QDT54040.1"/>
    <property type="molecule type" value="Genomic_DNA"/>
</dbReference>
<dbReference type="RefSeq" id="WP_145029748.1">
    <property type="nucleotide sequence ID" value="NZ_CP036271.1"/>
</dbReference>
<dbReference type="PANTHER" id="PTHR23150:SF19">
    <property type="entry name" value="FORMYLGLYCINE-GENERATING ENZYME"/>
    <property type="match status" value="1"/>
</dbReference>
<evidence type="ECO:0000313" key="3">
    <source>
        <dbReference type="Proteomes" id="UP000315700"/>
    </source>
</evidence>
<feature type="domain" description="Sulfatase-modifying factor enzyme-like" evidence="1">
    <location>
        <begin position="16"/>
        <end position="221"/>
    </location>
</feature>
<dbReference type="KEGG" id="ccos:Pan44_20670"/>
<dbReference type="Pfam" id="PF13637">
    <property type="entry name" value="Ank_4"/>
    <property type="match status" value="1"/>
</dbReference>
<evidence type="ECO:0000259" key="1">
    <source>
        <dbReference type="Pfam" id="PF03781"/>
    </source>
</evidence>
<dbReference type="InterPro" id="IPR042095">
    <property type="entry name" value="SUMF_sf"/>
</dbReference>
<protein>
    <submittedName>
        <fullName evidence="2">Serine/threonine-protein kinase pkn1</fullName>
        <ecNumber evidence="2">2.7.11.1</ecNumber>
    </submittedName>
</protein>
<dbReference type="GO" id="GO:0004674">
    <property type="term" value="F:protein serine/threonine kinase activity"/>
    <property type="evidence" value="ECO:0007669"/>
    <property type="project" value="UniProtKB-EC"/>
</dbReference>
<dbReference type="OrthoDB" id="9812426at2"/>
<gene>
    <name evidence="2" type="primary">pkn1_2</name>
    <name evidence="2" type="ORF">Pan44_20670</name>
</gene>
<dbReference type="Gene3D" id="1.25.40.20">
    <property type="entry name" value="Ankyrin repeat-containing domain"/>
    <property type="match status" value="1"/>
</dbReference>